<dbReference type="PROSITE" id="PS51257">
    <property type="entry name" value="PROKAR_LIPOPROTEIN"/>
    <property type="match status" value="1"/>
</dbReference>
<keyword evidence="2" id="KW-1185">Reference proteome</keyword>
<comment type="caution">
    <text evidence="1">The sequence shown here is derived from an EMBL/GenBank/DDBJ whole genome shotgun (WGS) entry which is preliminary data.</text>
</comment>
<reference evidence="2" key="1">
    <citation type="journal article" date="2019" name="Int. J. Syst. Evol. Microbiol.">
        <title>The Global Catalogue of Microorganisms (GCM) 10K type strain sequencing project: providing services to taxonomists for standard genome sequencing and annotation.</title>
        <authorList>
            <consortium name="The Broad Institute Genomics Platform"/>
            <consortium name="The Broad Institute Genome Sequencing Center for Infectious Disease"/>
            <person name="Wu L."/>
            <person name="Ma J."/>
        </authorList>
    </citation>
    <scope>NUCLEOTIDE SEQUENCE [LARGE SCALE GENOMIC DNA]</scope>
    <source>
        <strain evidence="2">CECT 8655</strain>
    </source>
</reference>
<proteinExistence type="predicted"/>
<dbReference type="RefSeq" id="WP_377410497.1">
    <property type="nucleotide sequence ID" value="NZ_JBHSCY010000002.1"/>
</dbReference>
<accession>A0ABV8RAH1</accession>
<dbReference type="Proteomes" id="UP001595826">
    <property type="component" value="Unassembled WGS sequence"/>
</dbReference>
<sequence>MKNLIRKSIVVTSLFIAGNIFIACNSSIKKENKKVAVIIEESNVDSLEKEVVTRNPIVFIAGYDSGNETFYQNARNYFSQQNFEVVEGQYSLEEIMNWLNNHKNDLSYGEIHIVNKSNPYKGLSLETIVKGDKVSTESLRRCITKGELPILSETINGNTTIVLHANGLGENTELMATFKDAFYADELPNVVASPYYSIFNGEFSNHYLAKAFYVFYPTANSPGKVDLSKEIARKYPNEKDINWYEALNNEEERYIGEAYTTKFTIPVKFQLDYHNSDDEIPNFELVEEVMDFIEQNESLNTEMKQINIPLEKFRWTWSIKNSTLTIKGSTTGLTVLKPLIKPYGELEHIEPDTKNKRLYAMK</sequence>
<dbReference type="EMBL" id="JBHSCY010000002">
    <property type="protein sequence ID" value="MFC4269415.1"/>
    <property type="molecule type" value="Genomic_DNA"/>
</dbReference>
<name>A0ABV8RAH1_9FLAO</name>
<protein>
    <submittedName>
        <fullName evidence="1">Uncharacterized protein</fullName>
    </submittedName>
</protein>
<evidence type="ECO:0000313" key="1">
    <source>
        <dbReference type="EMBL" id="MFC4269415.1"/>
    </source>
</evidence>
<organism evidence="1 2">
    <name type="scientific">Polaribacter marinivivus</name>
    <dbReference type="NCBI Taxonomy" id="1524260"/>
    <lineage>
        <taxon>Bacteria</taxon>
        <taxon>Pseudomonadati</taxon>
        <taxon>Bacteroidota</taxon>
        <taxon>Flavobacteriia</taxon>
        <taxon>Flavobacteriales</taxon>
        <taxon>Flavobacteriaceae</taxon>
    </lineage>
</organism>
<evidence type="ECO:0000313" key="2">
    <source>
        <dbReference type="Proteomes" id="UP001595826"/>
    </source>
</evidence>
<gene>
    <name evidence="1" type="ORF">ACFOWD_10895</name>
</gene>